<keyword evidence="1" id="KW-1133">Transmembrane helix</keyword>
<reference evidence="2" key="1">
    <citation type="submission" date="2022-10" db="EMBL/GenBank/DDBJ databases">
        <title>YIM 151497 complete genome.</title>
        <authorList>
            <person name="Chen X."/>
        </authorList>
    </citation>
    <scope>NUCLEOTIDE SEQUENCE</scope>
    <source>
        <strain evidence="2">YIM 151497</strain>
    </source>
</reference>
<dbReference type="Proteomes" id="UP001163882">
    <property type="component" value="Chromosome"/>
</dbReference>
<evidence type="ECO:0000313" key="3">
    <source>
        <dbReference type="Proteomes" id="UP001163882"/>
    </source>
</evidence>
<evidence type="ECO:0000313" key="2">
    <source>
        <dbReference type="EMBL" id="UYQ72576.1"/>
    </source>
</evidence>
<keyword evidence="1" id="KW-0472">Membrane</keyword>
<feature type="transmembrane region" description="Helical" evidence="1">
    <location>
        <begin position="20"/>
        <end position="39"/>
    </location>
</feature>
<name>A0ABY6IPQ3_9HYPH</name>
<dbReference type="EMBL" id="CP107716">
    <property type="protein sequence ID" value="UYQ72576.1"/>
    <property type="molecule type" value="Genomic_DNA"/>
</dbReference>
<accession>A0ABY6IPQ3</accession>
<keyword evidence="1" id="KW-0812">Transmembrane</keyword>
<protein>
    <recommendedName>
        <fullName evidence="4">Polysaccharide chain length determinant N-terminal domain-containing protein</fullName>
    </recommendedName>
</protein>
<gene>
    <name evidence="2" type="ORF">OF122_01950</name>
</gene>
<sequence length="270" mass="28404">MQDDEISLLDLGVTIAENWLLLVLVPLALGVAAFTFLSLGGHHYRASITVPFAADEIAALWEGSEDNQLAVPNVGLADGVSDGVVIVARGDGQASTLSLVGDAPEELRTALDEIGDIITEAANAGVIAPSQARTAERIDEVRASIALRSQVIADLEADLGGNDEVEGSDYALGALALAQMLEGRAADRARLQALNDEMAATEMPIDGAEVSVESLGRSPLLMAILVVLGSGFFLLILVFVRQGLKGASQDPAAREKIERIRNSLLLRRNS</sequence>
<proteinExistence type="predicted"/>
<evidence type="ECO:0008006" key="4">
    <source>
        <dbReference type="Google" id="ProtNLM"/>
    </source>
</evidence>
<evidence type="ECO:0000256" key="1">
    <source>
        <dbReference type="SAM" id="Phobius"/>
    </source>
</evidence>
<organism evidence="2 3">
    <name type="scientific">Pelagibacterium flavum</name>
    <dbReference type="NCBI Taxonomy" id="2984530"/>
    <lineage>
        <taxon>Bacteria</taxon>
        <taxon>Pseudomonadati</taxon>
        <taxon>Pseudomonadota</taxon>
        <taxon>Alphaproteobacteria</taxon>
        <taxon>Hyphomicrobiales</taxon>
        <taxon>Devosiaceae</taxon>
        <taxon>Pelagibacterium</taxon>
    </lineage>
</organism>
<dbReference type="RefSeq" id="WP_264226202.1">
    <property type="nucleotide sequence ID" value="NZ_CP107716.1"/>
</dbReference>
<keyword evidence="3" id="KW-1185">Reference proteome</keyword>
<feature type="transmembrane region" description="Helical" evidence="1">
    <location>
        <begin position="220"/>
        <end position="240"/>
    </location>
</feature>